<dbReference type="InterPro" id="IPR000740">
    <property type="entry name" value="GrpE"/>
</dbReference>
<feature type="region of interest" description="Disordered" evidence="6">
    <location>
        <begin position="1"/>
        <end position="29"/>
    </location>
</feature>
<reference evidence="7 8" key="1">
    <citation type="submission" date="2015-02" db="EMBL/GenBank/DDBJ databases">
        <authorList>
            <person name="Ju K.-S."/>
            <person name="Doroghazi J.R."/>
            <person name="Metcalf W."/>
        </authorList>
    </citation>
    <scope>NUCLEOTIDE SEQUENCE [LARGE SCALE GENOMIC DNA]</scope>
    <source>
        <strain evidence="7 8">NRRL ISP-5550</strain>
    </source>
</reference>
<dbReference type="InterPro" id="IPR009012">
    <property type="entry name" value="GrpE_head"/>
</dbReference>
<dbReference type="Gene3D" id="3.90.20.20">
    <property type="match status" value="1"/>
</dbReference>
<dbReference type="RefSeq" id="WP_045945725.1">
    <property type="nucleotide sequence ID" value="NZ_JZWV01000046.1"/>
</dbReference>
<comment type="function">
    <text evidence="3">Participates actively in the response to hyperosmotic and heat shock by preventing the aggregation of stress-denatured proteins, in association with DnaK and GrpE. It is the nucleotide exchange factor for DnaK and may function as a thermosensor. Unfolded proteins bind initially to DnaJ; upon interaction with the DnaJ-bound protein, DnaK hydrolyzes its bound ATP, resulting in the formation of a stable complex. GrpE releases ADP from DnaK; ATP binding to DnaK triggers the release of the substrate protein, thus completing the reaction cycle. Several rounds of ATP-dependent interactions between DnaJ, DnaK and GrpE are required for fully efficient folding.</text>
</comment>
<gene>
    <name evidence="3" type="primary">grpE</name>
    <name evidence="7" type="ORF">VR44_02730</name>
</gene>
<comment type="subunit">
    <text evidence="3">Homodimer.</text>
</comment>
<dbReference type="GO" id="GO:0051082">
    <property type="term" value="F:unfolded protein binding"/>
    <property type="evidence" value="ECO:0007669"/>
    <property type="project" value="TreeGrafter"/>
</dbReference>
<proteinExistence type="inferred from homology"/>
<keyword evidence="3" id="KW-0963">Cytoplasm</keyword>
<comment type="caution">
    <text evidence="7">The sequence shown here is derived from an EMBL/GenBank/DDBJ whole genome shotgun (WGS) entry which is preliminary data.</text>
</comment>
<dbReference type="GO" id="GO:0051087">
    <property type="term" value="F:protein-folding chaperone binding"/>
    <property type="evidence" value="ECO:0007669"/>
    <property type="project" value="InterPro"/>
</dbReference>
<dbReference type="GO" id="GO:0005737">
    <property type="term" value="C:cytoplasm"/>
    <property type="evidence" value="ECO:0007669"/>
    <property type="project" value="UniProtKB-SubCell"/>
</dbReference>
<evidence type="ECO:0000256" key="1">
    <source>
        <dbReference type="ARBA" id="ARBA00009054"/>
    </source>
</evidence>
<evidence type="ECO:0000256" key="6">
    <source>
        <dbReference type="SAM" id="MobiDB-lite"/>
    </source>
</evidence>
<evidence type="ECO:0000313" key="7">
    <source>
        <dbReference type="EMBL" id="KJY38848.1"/>
    </source>
</evidence>
<dbReference type="Pfam" id="PF01025">
    <property type="entry name" value="GrpE"/>
    <property type="match status" value="1"/>
</dbReference>
<keyword evidence="3" id="KW-0346">Stress response</keyword>
<dbReference type="HAMAP" id="MF_01151">
    <property type="entry name" value="GrpE"/>
    <property type="match status" value="1"/>
</dbReference>
<evidence type="ECO:0000313" key="8">
    <source>
        <dbReference type="Proteomes" id="UP000033551"/>
    </source>
</evidence>
<dbReference type="Proteomes" id="UP000033551">
    <property type="component" value="Unassembled WGS sequence"/>
</dbReference>
<name>A0A0F4JYL7_9ACTN</name>
<dbReference type="OrthoDB" id="5191115at2"/>
<accession>A0A0F4JYL7</accession>
<dbReference type="CDD" id="cd00446">
    <property type="entry name" value="GrpE"/>
    <property type="match status" value="1"/>
</dbReference>
<comment type="similarity">
    <text evidence="1 3 4">Belongs to the GrpE family.</text>
</comment>
<dbReference type="InterPro" id="IPR013805">
    <property type="entry name" value="GrpE_CC"/>
</dbReference>
<dbReference type="EMBL" id="JZWV01000046">
    <property type="protein sequence ID" value="KJY38848.1"/>
    <property type="molecule type" value="Genomic_DNA"/>
</dbReference>
<dbReference type="PANTHER" id="PTHR21237">
    <property type="entry name" value="GRPE PROTEIN"/>
    <property type="match status" value="1"/>
</dbReference>
<protein>
    <recommendedName>
        <fullName evidence="3">Protein GrpE</fullName>
    </recommendedName>
    <alternativeName>
        <fullName evidence="3">HSP-70 cofactor</fullName>
    </alternativeName>
</protein>
<feature type="coiled-coil region" evidence="5">
    <location>
        <begin position="30"/>
        <end position="64"/>
    </location>
</feature>
<dbReference type="GO" id="GO:0006457">
    <property type="term" value="P:protein folding"/>
    <property type="evidence" value="ECO:0007669"/>
    <property type="project" value="InterPro"/>
</dbReference>
<evidence type="ECO:0000256" key="3">
    <source>
        <dbReference type="HAMAP-Rule" id="MF_01151"/>
    </source>
</evidence>
<keyword evidence="5" id="KW-0175">Coiled coil</keyword>
<dbReference type="PRINTS" id="PR00773">
    <property type="entry name" value="GRPEPROTEIN"/>
</dbReference>
<keyword evidence="8" id="KW-1185">Reference proteome</keyword>
<dbReference type="PANTHER" id="PTHR21237:SF23">
    <property type="entry name" value="GRPE PROTEIN HOMOLOG, MITOCHONDRIAL"/>
    <property type="match status" value="1"/>
</dbReference>
<dbReference type="AlphaFoldDB" id="A0A0F4JYL7"/>
<dbReference type="Gene3D" id="2.30.22.10">
    <property type="entry name" value="Head domain of nucleotide exchange factor GrpE"/>
    <property type="match status" value="1"/>
</dbReference>
<dbReference type="SUPFAM" id="SSF51064">
    <property type="entry name" value="Head domain of nucleotide exchange factor GrpE"/>
    <property type="match status" value="1"/>
</dbReference>
<sequence length="170" mass="18850">MNDKAREPGRPAEEPDVPRDAAPALPELDAEELRDRWQRAVADVENLRKRCERQLEEARRSERDRVTAEWLPVVDHLELALQHAAADPRSIVAGVEAVCQQAFAVLAQLGYRRIAQVGDRFDPALHEAAQVREEPEAAPGSIVQVLRPGYDSDSGLLRPAVVSVAAKPER</sequence>
<organism evidence="7 8">
    <name type="scientific">Streptomyces katrae</name>
    <dbReference type="NCBI Taxonomy" id="68223"/>
    <lineage>
        <taxon>Bacteria</taxon>
        <taxon>Bacillati</taxon>
        <taxon>Actinomycetota</taxon>
        <taxon>Actinomycetes</taxon>
        <taxon>Kitasatosporales</taxon>
        <taxon>Streptomycetaceae</taxon>
        <taxon>Streptomyces</taxon>
    </lineage>
</organism>
<evidence type="ECO:0000256" key="2">
    <source>
        <dbReference type="ARBA" id="ARBA00023186"/>
    </source>
</evidence>
<evidence type="ECO:0000256" key="5">
    <source>
        <dbReference type="SAM" id="Coils"/>
    </source>
</evidence>
<dbReference type="GO" id="GO:0042803">
    <property type="term" value="F:protein homodimerization activity"/>
    <property type="evidence" value="ECO:0007669"/>
    <property type="project" value="InterPro"/>
</dbReference>
<dbReference type="PATRIC" id="fig|68223.7.peg.6787"/>
<keyword evidence="2 3" id="KW-0143">Chaperone</keyword>
<dbReference type="GO" id="GO:0000774">
    <property type="term" value="F:adenyl-nucleotide exchange factor activity"/>
    <property type="evidence" value="ECO:0007669"/>
    <property type="project" value="InterPro"/>
</dbReference>
<evidence type="ECO:0000256" key="4">
    <source>
        <dbReference type="RuleBase" id="RU004478"/>
    </source>
</evidence>
<dbReference type="SUPFAM" id="SSF58014">
    <property type="entry name" value="Coiled-coil domain of nucleotide exchange factor GrpE"/>
    <property type="match status" value="1"/>
</dbReference>
<comment type="subcellular location">
    <subcellularLocation>
        <location evidence="3">Cytoplasm</location>
    </subcellularLocation>
</comment>
<feature type="compositionally biased region" description="Basic and acidic residues" evidence="6">
    <location>
        <begin position="1"/>
        <end position="19"/>
    </location>
</feature>